<dbReference type="RefSeq" id="WP_156961256.1">
    <property type="nucleotide sequence ID" value="NZ_LANP01000003.1"/>
</dbReference>
<accession>A0A0F3MP26</accession>
<dbReference type="AlphaFoldDB" id="A0A0F3MP26"/>
<protein>
    <submittedName>
        <fullName evidence="1">Uncharacterized protein</fullName>
    </submittedName>
</protein>
<sequence length="53" mass="6177">MTNLPQPEKMPESIQLQCSLLSKDKTKNTILQADEEQFIESYQQHQLLWDSGI</sequence>
<dbReference type="PATRIC" id="fig|1359168.3.peg.745"/>
<proteinExistence type="predicted"/>
<evidence type="ECO:0000313" key="2">
    <source>
        <dbReference type="Proteomes" id="UP000033616"/>
    </source>
</evidence>
<dbReference type="STRING" id="1359168.OCHUTO_0160"/>
<name>A0A0F3MP26_9RICK</name>
<dbReference type="EMBL" id="LANP01000003">
    <property type="protein sequence ID" value="KJV57192.1"/>
    <property type="molecule type" value="Genomic_DNA"/>
</dbReference>
<evidence type="ECO:0000313" key="1">
    <source>
        <dbReference type="EMBL" id="KJV57192.1"/>
    </source>
</evidence>
<organism evidence="1 2">
    <name type="scientific">Orientia chuto str. Dubai</name>
    <dbReference type="NCBI Taxonomy" id="1359168"/>
    <lineage>
        <taxon>Bacteria</taxon>
        <taxon>Pseudomonadati</taxon>
        <taxon>Pseudomonadota</taxon>
        <taxon>Alphaproteobacteria</taxon>
        <taxon>Rickettsiales</taxon>
        <taxon>Rickettsiaceae</taxon>
        <taxon>Rickettsieae</taxon>
        <taxon>Orientia</taxon>
    </lineage>
</organism>
<comment type="caution">
    <text evidence="1">The sequence shown here is derived from an EMBL/GenBank/DDBJ whole genome shotgun (WGS) entry which is preliminary data.</text>
</comment>
<dbReference type="Proteomes" id="UP000033616">
    <property type="component" value="Unassembled WGS sequence"/>
</dbReference>
<gene>
    <name evidence="1" type="ORF">OCHUTO_0160</name>
</gene>
<reference evidence="1 2" key="1">
    <citation type="submission" date="2015-02" db="EMBL/GenBank/DDBJ databases">
        <title>Genome Sequencing of Rickettsiales.</title>
        <authorList>
            <person name="Daugherty S.C."/>
            <person name="Su Q."/>
            <person name="Abolude K."/>
            <person name="Beier-Sexton M."/>
            <person name="Carlyon J.A."/>
            <person name="Carter R."/>
            <person name="Day N.P."/>
            <person name="Dumler S.J."/>
            <person name="Dyachenko V."/>
            <person name="Godinez A."/>
            <person name="Kurtti T.J."/>
            <person name="Lichay M."/>
            <person name="Mullins K.E."/>
            <person name="Ott S."/>
            <person name="Pappas-Brown V."/>
            <person name="Paris D.H."/>
            <person name="Patel P."/>
            <person name="Richards A.L."/>
            <person name="Sadzewicz L."/>
            <person name="Sears K."/>
            <person name="Seidman D."/>
            <person name="Sengamalay N."/>
            <person name="Stenos J."/>
            <person name="Tallon L.J."/>
            <person name="Vincent G."/>
            <person name="Fraser C.M."/>
            <person name="Munderloh U."/>
            <person name="Dunning-Hotopp J.C."/>
        </authorList>
    </citation>
    <scope>NUCLEOTIDE SEQUENCE [LARGE SCALE GENOMIC DNA]</scope>
    <source>
        <strain evidence="1 2">Fuller</strain>
    </source>
</reference>
<keyword evidence="2" id="KW-1185">Reference proteome</keyword>